<protein>
    <recommendedName>
        <fullName evidence="1">Aminoglycoside phosphotransferase domain-containing protein</fullName>
    </recommendedName>
</protein>
<dbReference type="InterPro" id="IPR002575">
    <property type="entry name" value="Aminoglycoside_PTrfase"/>
</dbReference>
<dbReference type="Pfam" id="PF01636">
    <property type="entry name" value="APH"/>
    <property type="match status" value="1"/>
</dbReference>
<dbReference type="PANTHER" id="PTHR21310">
    <property type="entry name" value="AMINOGLYCOSIDE PHOSPHOTRANSFERASE-RELATED-RELATED"/>
    <property type="match status" value="1"/>
</dbReference>
<dbReference type="SUPFAM" id="SSF56112">
    <property type="entry name" value="Protein kinase-like (PK-like)"/>
    <property type="match status" value="1"/>
</dbReference>
<evidence type="ECO:0000259" key="1">
    <source>
        <dbReference type="Pfam" id="PF01636"/>
    </source>
</evidence>
<dbReference type="InterPro" id="IPR011009">
    <property type="entry name" value="Kinase-like_dom_sf"/>
</dbReference>
<dbReference type="PANTHER" id="PTHR21310:SF13">
    <property type="entry name" value="AMINOGLYCOSIDE PHOSPHOTRANSFERASE DOMAIN-CONTAINING PROTEIN"/>
    <property type="match status" value="1"/>
</dbReference>
<dbReference type="EMBL" id="CP120627">
    <property type="protein sequence ID" value="WEW56460.1"/>
    <property type="molecule type" value="Genomic_DNA"/>
</dbReference>
<dbReference type="InterPro" id="IPR051678">
    <property type="entry name" value="AGP_Transferase"/>
</dbReference>
<organism evidence="2 3">
    <name type="scientific">Emydomyces testavorans</name>
    <dbReference type="NCBI Taxonomy" id="2070801"/>
    <lineage>
        <taxon>Eukaryota</taxon>
        <taxon>Fungi</taxon>
        <taxon>Dikarya</taxon>
        <taxon>Ascomycota</taxon>
        <taxon>Pezizomycotina</taxon>
        <taxon>Eurotiomycetes</taxon>
        <taxon>Eurotiomycetidae</taxon>
        <taxon>Onygenales</taxon>
        <taxon>Nannizziopsiaceae</taxon>
        <taxon>Emydomyces</taxon>
    </lineage>
</organism>
<evidence type="ECO:0000313" key="3">
    <source>
        <dbReference type="Proteomes" id="UP001219355"/>
    </source>
</evidence>
<evidence type="ECO:0000313" key="2">
    <source>
        <dbReference type="EMBL" id="WEW56460.1"/>
    </source>
</evidence>
<sequence>MVSRPGLKWEKVLFGVEPRWTHEPDINEVESITNKALAQACSVSFFCQGAFNRLYHVQCKHHAPQNSYLMRVSLPVDPKFKTLSEVATLAWIQEHCTSLPVPKVVAYDCSHHANRLGFEWILMEKMSGRPLAEVWGSMTWARKEKLAAKMARCAAELFSWRFWGIGNLFFAEEYGARNGTEVHGPGGFVLGRIVSMTFFWSEHFTYNVPRGPFDLSAEWLRARLQFTQHDCEKTIRESNDEDDIEEAEKTLLVVERLMKATSLIFTEDSKVPTVLLHDDLSCHNILVDDDGELQGIVDWECTSAVPLWKAAQFPKFLQGRHRAQKPIREAYSAGEGGEDLFQIHLLEYEQTRLRGVFTEAMEQANPDWVRVFQSSGKQVDLDVAIQNCDLHNLARRKINEWLDELEKGKEPASLVSR</sequence>
<reference evidence="2" key="1">
    <citation type="submission" date="2023-03" db="EMBL/GenBank/DDBJ databases">
        <title>Emydomyces testavorans Genome Sequence.</title>
        <authorList>
            <person name="Hoyer L."/>
        </authorList>
    </citation>
    <scope>NUCLEOTIDE SEQUENCE</scope>
    <source>
        <strain evidence="2">16-2883</strain>
    </source>
</reference>
<dbReference type="Proteomes" id="UP001219355">
    <property type="component" value="Chromosome 1"/>
</dbReference>
<name>A0AAF0DDK3_9EURO</name>
<keyword evidence="3" id="KW-1185">Reference proteome</keyword>
<gene>
    <name evidence="2" type="ORF">PRK78_001904</name>
</gene>
<feature type="domain" description="Aminoglycoside phosphotransferase" evidence="1">
    <location>
        <begin position="48"/>
        <end position="303"/>
    </location>
</feature>
<dbReference type="Gene3D" id="3.90.1200.10">
    <property type="match status" value="1"/>
</dbReference>
<proteinExistence type="predicted"/>
<accession>A0AAF0DDK3</accession>
<dbReference type="AlphaFoldDB" id="A0AAF0DDK3"/>